<feature type="domain" description="RING-type" evidence="9">
    <location>
        <begin position="302"/>
        <end position="349"/>
    </location>
</feature>
<dbReference type="KEGG" id="gtr:GLOTRDRAFT_33666"/>
<protein>
    <recommendedName>
        <fullName evidence="13">RING-type domain-containing protein</fullName>
    </recommendedName>
</protein>
<dbReference type="OMA" id="ARVVECN"/>
<evidence type="ECO:0008006" key="13">
    <source>
        <dbReference type="Google" id="ProtNLM"/>
    </source>
</evidence>
<dbReference type="InterPro" id="IPR001841">
    <property type="entry name" value="Znf_RING"/>
</dbReference>
<evidence type="ECO:0000256" key="8">
    <source>
        <dbReference type="SAM" id="MobiDB-lite"/>
    </source>
</evidence>
<dbReference type="SUPFAM" id="SSF57850">
    <property type="entry name" value="RING/U-box"/>
    <property type="match status" value="2"/>
</dbReference>
<feature type="compositionally biased region" description="Low complexity" evidence="8">
    <location>
        <begin position="250"/>
        <end position="262"/>
    </location>
</feature>
<evidence type="ECO:0000256" key="5">
    <source>
        <dbReference type="ARBA" id="ARBA00022786"/>
    </source>
</evidence>
<organism evidence="11 12">
    <name type="scientific">Gloeophyllum trabeum (strain ATCC 11539 / FP-39264 / Madison 617)</name>
    <name type="common">Brown rot fungus</name>
    <dbReference type="NCBI Taxonomy" id="670483"/>
    <lineage>
        <taxon>Eukaryota</taxon>
        <taxon>Fungi</taxon>
        <taxon>Dikarya</taxon>
        <taxon>Basidiomycota</taxon>
        <taxon>Agaricomycotina</taxon>
        <taxon>Agaricomycetes</taxon>
        <taxon>Gloeophyllales</taxon>
        <taxon>Gloeophyllaceae</taxon>
        <taxon>Gloeophyllum</taxon>
    </lineage>
</organism>
<keyword evidence="3" id="KW-0677">Repeat</keyword>
<evidence type="ECO:0000256" key="2">
    <source>
        <dbReference type="ARBA" id="ARBA00022723"/>
    </source>
</evidence>
<dbReference type="STRING" id="670483.S7QIG8"/>
<dbReference type="eggNOG" id="KOG1812">
    <property type="taxonomic scope" value="Eukaryota"/>
</dbReference>
<evidence type="ECO:0000259" key="9">
    <source>
        <dbReference type="PROSITE" id="PS50089"/>
    </source>
</evidence>
<keyword evidence="1" id="KW-0808">Transferase</keyword>
<dbReference type="InterPro" id="IPR031127">
    <property type="entry name" value="E3_UB_ligase_RBR"/>
</dbReference>
<evidence type="ECO:0000256" key="1">
    <source>
        <dbReference type="ARBA" id="ARBA00022679"/>
    </source>
</evidence>
<dbReference type="PANTHER" id="PTHR11685">
    <property type="entry name" value="RBR FAMILY RING FINGER AND IBR DOMAIN-CONTAINING"/>
    <property type="match status" value="1"/>
</dbReference>
<sequence length="490" mass="55265">HLEVEEIYAAPIFSETLDNKAREYASTNRKHLTGLLRRAKLLSGESAVAVVITRPPEIILCLIIPVENQEVFAIFDSHPRPKHPDGAAFIFNTSLEGTTTYLTQLLGYDAQLLMDREIQWEAQMLAHFSGHVFVAKDKPDIPSVWLNALIRASLSALSLKADVVSLQSQNNSLASDNSSLGRDIQRLQTELRMLKQEQHRQGNGQRSATARKGKARDESEIGPSTYLSSMLWPWRMQVDGASTERKRLDQSSATSPPQSPSNQEEEDLRYAMQMQLEYSLEDSVLHDQMLELQATAQRTFDCVICLEKLPEDYIAPLDSCAHRFCTECLRSYVQSKLQEGRFPIFCPVCMTGDGSKHEYPEDYQTFVEFEMTAFSILIHCRQCKESVFVDKGEYSEMEILTSAVAGGTHSCDGSNELKDLMEQRGWKNCPGCQTPAEKVEGCNHMTCPTPGCNSHFCYRCGQMIVQSVRQQEVSTAVSNHYRSCSLFHYD</sequence>
<dbReference type="InterPro" id="IPR013083">
    <property type="entry name" value="Znf_RING/FYVE/PHD"/>
</dbReference>
<keyword evidence="6" id="KW-0862">Zinc</keyword>
<keyword evidence="12" id="KW-1185">Reference proteome</keyword>
<dbReference type="GO" id="GO:0008270">
    <property type="term" value="F:zinc ion binding"/>
    <property type="evidence" value="ECO:0007669"/>
    <property type="project" value="UniProtKB-KW"/>
</dbReference>
<dbReference type="Gene3D" id="1.20.120.1750">
    <property type="match status" value="1"/>
</dbReference>
<keyword evidence="2" id="KW-0479">Metal-binding</keyword>
<evidence type="ECO:0000256" key="3">
    <source>
        <dbReference type="ARBA" id="ARBA00022737"/>
    </source>
</evidence>
<dbReference type="GeneID" id="19305509"/>
<evidence type="ECO:0000256" key="7">
    <source>
        <dbReference type="PROSITE-ProRule" id="PRU00175"/>
    </source>
</evidence>
<dbReference type="Proteomes" id="UP000030669">
    <property type="component" value="Unassembled WGS sequence"/>
</dbReference>
<keyword evidence="5" id="KW-0833">Ubl conjugation pathway</keyword>
<dbReference type="PROSITE" id="PS00518">
    <property type="entry name" value="ZF_RING_1"/>
    <property type="match status" value="1"/>
</dbReference>
<name>S7QIG8_GLOTA</name>
<feature type="non-terminal residue" evidence="11">
    <location>
        <position position="1"/>
    </location>
</feature>
<evidence type="ECO:0000259" key="10">
    <source>
        <dbReference type="PROSITE" id="PS51873"/>
    </source>
</evidence>
<dbReference type="GO" id="GO:0016567">
    <property type="term" value="P:protein ubiquitination"/>
    <property type="evidence" value="ECO:0007669"/>
    <property type="project" value="InterPro"/>
</dbReference>
<dbReference type="Pfam" id="PF13639">
    <property type="entry name" value="zf-RING_2"/>
    <property type="match status" value="1"/>
</dbReference>
<feature type="region of interest" description="Disordered" evidence="8">
    <location>
        <begin position="243"/>
        <end position="266"/>
    </location>
</feature>
<dbReference type="Gene3D" id="3.30.40.10">
    <property type="entry name" value="Zinc/RING finger domain, C3HC4 (zinc finger)"/>
    <property type="match status" value="1"/>
</dbReference>
<dbReference type="AlphaFoldDB" id="S7QIG8"/>
<dbReference type="SMART" id="SM00184">
    <property type="entry name" value="RING"/>
    <property type="match status" value="1"/>
</dbReference>
<keyword evidence="4 7" id="KW-0863">Zinc-finger</keyword>
<evidence type="ECO:0000256" key="4">
    <source>
        <dbReference type="ARBA" id="ARBA00022771"/>
    </source>
</evidence>
<accession>S7QIG8</accession>
<dbReference type="CDD" id="cd22584">
    <property type="entry name" value="Rcat_RBR_unk"/>
    <property type="match status" value="1"/>
</dbReference>
<evidence type="ECO:0000256" key="6">
    <source>
        <dbReference type="ARBA" id="ARBA00022833"/>
    </source>
</evidence>
<reference evidence="11 12" key="1">
    <citation type="journal article" date="2012" name="Science">
        <title>The Paleozoic origin of enzymatic lignin decomposition reconstructed from 31 fungal genomes.</title>
        <authorList>
            <person name="Floudas D."/>
            <person name="Binder M."/>
            <person name="Riley R."/>
            <person name="Barry K."/>
            <person name="Blanchette R.A."/>
            <person name="Henrissat B."/>
            <person name="Martinez A.T."/>
            <person name="Otillar R."/>
            <person name="Spatafora J.W."/>
            <person name="Yadav J.S."/>
            <person name="Aerts A."/>
            <person name="Benoit I."/>
            <person name="Boyd A."/>
            <person name="Carlson A."/>
            <person name="Copeland A."/>
            <person name="Coutinho P.M."/>
            <person name="de Vries R.P."/>
            <person name="Ferreira P."/>
            <person name="Findley K."/>
            <person name="Foster B."/>
            <person name="Gaskell J."/>
            <person name="Glotzer D."/>
            <person name="Gorecki P."/>
            <person name="Heitman J."/>
            <person name="Hesse C."/>
            <person name="Hori C."/>
            <person name="Igarashi K."/>
            <person name="Jurgens J.A."/>
            <person name="Kallen N."/>
            <person name="Kersten P."/>
            <person name="Kohler A."/>
            <person name="Kuees U."/>
            <person name="Kumar T.K.A."/>
            <person name="Kuo A."/>
            <person name="LaButti K."/>
            <person name="Larrondo L.F."/>
            <person name="Lindquist E."/>
            <person name="Ling A."/>
            <person name="Lombard V."/>
            <person name="Lucas S."/>
            <person name="Lundell T."/>
            <person name="Martin R."/>
            <person name="McLaughlin D.J."/>
            <person name="Morgenstern I."/>
            <person name="Morin E."/>
            <person name="Murat C."/>
            <person name="Nagy L.G."/>
            <person name="Nolan M."/>
            <person name="Ohm R.A."/>
            <person name="Patyshakuliyeva A."/>
            <person name="Rokas A."/>
            <person name="Ruiz-Duenas F.J."/>
            <person name="Sabat G."/>
            <person name="Salamov A."/>
            <person name="Samejima M."/>
            <person name="Schmutz J."/>
            <person name="Slot J.C."/>
            <person name="St John F."/>
            <person name="Stenlid J."/>
            <person name="Sun H."/>
            <person name="Sun S."/>
            <person name="Syed K."/>
            <person name="Tsang A."/>
            <person name="Wiebenga A."/>
            <person name="Young D."/>
            <person name="Pisabarro A."/>
            <person name="Eastwood D.C."/>
            <person name="Martin F."/>
            <person name="Cullen D."/>
            <person name="Grigoriev I.V."/>
            <person name="Hibbett D.S."/>
        </authorList>
    </citation>
    <scope>NUCLEOTIDE SEQUENCE [LARGE SCALE GENOMIC DNA]</scope>
    <source>
        <strain evidence="11 12">ATCC 11539</strain>
    </source>
</reference>
<dbReference type="GO" id="GO:0004842">
    <property type="term" value="F:ubiquitin-protein transferase activity"/>
    <property type="evidence" value="ECO:0007669"/>
    <property type="project" value="InterPro"/>
</dbReference>
<dbReference type="InterPro" id="IPR044066">
    <property type="entry name" value="TRIAD_supradom"/>
</dbReference>
<dbReference type="PROSITE" id="PS50089">
    <property type="entry name" value="ZF_RING_2"/>
    <property type="match status" value="1"/>
</dbReference>
<dbReference type="Pfam" id="PF22191">
    <property type="entry name" value="IBR_1"/>
    <property type="match status" value="1"/>
</dbReference>
<dbReference type="HOGENOM" id="CLU_011917_1_0_1"/>
<dbReference type="InterPro" id="IPR017907">
    <property type="entry name" value="Znf_RING_CS"/>
</dbReference>
<proteinExistence type="predicted"/>
<gene>
    <name evidence="11" type="ORF">GLOTRDRAFT_33666</name>
</gene>
<evidence type="ECO:0000313" key="12">
    <source>
        <dbReference type="Proteomes" id="UP000030669"/>
    </source>
</evidence>
<dbReference type="PROSITE" id="PS51873">
    <property type="entry name" value="TRIAD"/>
    <property type="match status" value="1"/>
</dbReference>
<feature type="domain" description="RING-type" evidence="10">
    <location>
        <begin position="298"/>
        <end position="484"/>
    </location>
</feature>
<dbReference type="OrthoDB" id="1431934at2759"/>
<dbReference type="EMBL" id="KB469297">
    <property type="protein sequence ID" value="EPQ59027.1"/>
    <property type="molecule type" value="Genomic_DNA"/>
</dbReference>
<dbReference type="RefSeq" id="XP_007861713.1">
    <property type="nucleotide sequence ID" value="XM_007863522.1"/>
</dbReference>
<evidence type="ECO:0000313" key="11">
    <source>
        <dbReference type="EMBL" id="EPQ59027.1"/>
    </source>
</evidence>
<feature type="region of interest" description="Disordered" evidence="8">
    <location>
        <begin position="195"/>
        <end position="221"/>
    </location>
</feature>